<dbReference type="RefSeq" id="XP_001701460.2">
    <property type="nucleotide sequence ID" value="XM_001701408.3"/>
</dbReference>
<feature type="region of interest" description="Disordered" evidence="2">
    <location>
        <begin position="557"/>
        <end position="585"/>
    </location>
</feature>
<dbReference type="Proteomes" id="UP000006906">
    <property type="component" value="Chromosome 16"/>
</dbReference>
<dbReference type="PANTHER" id="PTHR18937">
    <property type="entry name" value="STRUCTURAL MAINTENANCE OF CHROMOSOMES SMC FAMILY MEMBER"/>
    <property type="match status" value="1"/>
</dbReference>
<keyword evidence="4" id="KW-1185">Reference proteome</keyword>
<feature type="coiled-coil region" evidence="1">
    <location>
        <begin position="1003"/>
        <end position="1030"/>
    </location>
</feature>
<gene>
    <name evidence="3" type="ORF">CHLRE_16g666576v5</name>
</gene>
<feature type="region of interest" description="Disordered" evidence="2">
    <location>
        <begin position="502"/>
        <end position="543"/>
    </location>
</feature>
<dbReference type="ExpressionAtlas" id="A0A2K3CTX7">
    <property type="expression patterns" value="baseline and differential"/>
</dbReference>
<evidence type="ECO:0000313" key="3">
    <source>
        <dbReference type="EMBL" id="PNW71729.1"/>
    </source>
</evidence>
<feature type="coiled-coil region" evidence="1">
    <location>
        <begin position="1173"/>
        <end position="1228"/>
    </location>
</feature>
<feature type="region of interest" description="Disordered" evidence="2">
    <location>
        <begin position="671"/>
        <end position="722"/>
    </location>
</feature>
<organism evidence="3 4">
    <name type="scientific">Chlamydomonas reinhardtii</name>
    <name type="common">Chlamydomonas smithii</name>
    <dbReference type="NCBI Taxonomy" id="3055"/>
    <lineage>
        <taxon>Eukaryota</taxon>
        <taxon>Viridiplantae</taxon>
        <taxon>Chlorophyta</taxon>
        <taxon>core chlorophytes</taxon>
        <taxon>Chlorophyceae</taxon>
        <taxon>CS clade</taxon>
        <taxon>Chlamydomonadales</taxon>
        <taxon>Chlamydomonadaceae</taxon>
        <taxon>Chlamydomonas</taxon>
    </lineage>
</organism>
<dbReference type="EMBL" id="CM008977">
    <property type="protein sequence ID" value="PNW71729.1"/>
    <property type="molecule type" value="Genomic_DNA"/>
</dbReference>
<reference evidence="3 4" key="1">
    <citation type="journal article" date="2007" name="Science">
        <title>The Chlamydomonas genome reveals the evolution of key animal and plant functions.</title>
        <authorList>
            <person name="Merchant S.S."/>
            <person name="Prochnik S.E."/>
            <person name="Vallon O."/>
            <person name="Harris E.H."/>
            <person name="Karpowicz S.J."/>
            <person name="Witman G.B."/>
            <person name="Terry A."/>
            <person name="Salamov A."/>
            <person name="Fritz-Laylin L.K."/>
            <person name="Marechal-Drouard L."/>
            <person name="Marshall W.F."/>
            <person name="Qu L.H."/>
            <person name="Nelson D.R."/>
            <person name="Sanderfoot A.A."/>
            <person name="Spalding M.H."/>
            <person name="Kapitonov V.V."/>
            <person name="Ren Q."/>
            <person name="Ferris P."/>
            <person name="Lindquist E."/>
            <person name="Shapiro H."/>
            <person name="Lucas S.M."/>
            <person name="Grimwood J."/>
            <person name="Schmutz J."/>
            <person name="Cardol P."/>
            <person name="Cerutti H."/>
            <person name="Chanfreau G."/>
            <person name="Chen C.L."/>
            <person name="Cognat V."/>
            <person name="Croft M.T."/>
            <person name="Dent R."/>
            <person name="Dutcher S."/>
            <person name="Fernandez E."/>
            <person name="Fukuzawa H."/>
            <person name="Gonzalez-Ballester D."/>
            <person name="Gonzalez-Halphen D."/>
            <person name="Hallmann A."/>
            <person name="Hanikenne M."/>
            <person name="Hippler M."/>
            <person name="Inwood W."/>
            <person name="Jabbari K."/>
            <person name="Kalanon M."/>
            <person name="Kuras R."/>
            <person name="Lefebvre P.A."/>
            <person name="Lemaire S.D."/>
            <person name="Lobanov A.V."/>
            <person name="Lohr M."/>
            <person name="Manuell A."/>
            <person name="Meier I."/>
            <person name="Mets L."/>
            <person name="Mittag M."/>
            <person name="Mittelmeier T."/>
            <person name="Moroney J.V."/>
            <person name="Moseley J."/>
            <person name="Napoli C."/>
            <person name="Nedelcu A.M."/>
            <person name="Niyogi K."/>
            <person name="Novoselov S.V."/>
            <person name="Paulsen I.T."/>
            <person name="Pazour G."/>
            <person name="Purton S."/>
            <person name="Ral J.P."/>
            <person name="Riano-Pachon D.M."/>
            <person name="Riekhof W."/>
            <person name="Rymarquis L."/>
            <person name="Schroda M."/>
            <person name="Stern D."/>
            <person name="Umen J."/>
            <person name="Willows R."/>
            <person name="Wilson N."/>
            <person name="Zimmer S.L."/>
            <person name="Allmer J."/>
            <person name="Balk J."/>
            <person name="Bisova K."/>
            <person name="Chen C.J."/>
            <person name="Elias M."/>
            <person name="Gendler K."/>
            <person name="Hauser C."/>
            <person name="Lamb M.R."/>
            <person name="Ledford H."/>
            <person name="Long J.C."/>
            <person name="Minagawa J."/>
            <person name="Page M.D."/>
            <person name="Pan J."/>
            <person name="Pootakham W."/>
            <person name="Roje S."/>
            <person name="Rose A."/>
            <person name="Stahlberg E."/>
            <person name="Terauchi A.M."/>
            <person name="Yang P."/>
            <person name="Ball S."/>
            <person name="Bowler C."/>
            <person name="Dieckmann C.L."/>
            <person name="Gladyshev V.N."/>
            <person name="Green P."/>
            <person name="Jorgensen R."/>
            <person name="Mayfield S."/>
            <person name="Mueller-Roeber B."/>
            <person name="Rajamani S."/>
            <person name="Sayre R.T."/>
            <person name="Brokstein P."/>
            <person name="Dubchak I."/>
            <person name="Goodstein D."/>
            <person name="Hornick L."/>
            <person name="Huang Y.W."/>
            <person name="Jhaveri J."/>
            <person name="Luo Y."/>
            <person name="Martinez D."/>
            <person name="Ngau W.C."/>
            <person name="Otillar B."/>
            <person name="Poliakov A."/>
            <person name="Porter A."/>
            <person name="Szajkowski L."/>
            <person name="Werner G."/>
            <person name="Zhou K."/>
            <person name="Grigoriev I.V."/>
            <person name="Rokhsar D.S."/>
            <person name="Grossman A.R."/>
        </authorList>
    </citation>
    <scope>NUCLEOTIDE SEQUENCE [LARGE SCALE GENOMIC DNA]</scope>
    <source>
        <strain evidence="4">CC-503</strain>
    </source>
</reference>
<evidence type="ECO:0000256" key="2">
    <source>
        <dbReference type="SAM" id="MobiDB-lite"/>
    </source>
</evidence>
<dbReference type="Gramene" id="PNW71729">
    <property type="protein sequence ID" value="PNW71729"/>
    <property type="gene ID" value="CHLRE_16g666576v5"/>
</dbReference>
<keyword evidence="1" id="KW-0175">Coiled coil</keyword>
<dbReference type="GeneID" id="5727036"/>
<evidence type="ECO:0000313" key="4">
    <source>
        <dbReference type="Proteomes" id="UP000006906"/>
    </source>
</evidence>
<accession>A0A2K3CTX7</accession>
<proteinExistence type="predicted"/>
<sequence>MSSQRELQRSFGSEAAAHGKCSRVQAAAPFKPASPAVLKQQLQLEADAILTEFRQALSYGHGAQQSNVVTGDAPMAQMQEWTLSAGHNVTSCAAVATMDETPTSWRGVGRTALESITRADGRQVDITPQSEAASCMGPHCTSVSGVGGLDSRCTALLRPVSTTTASGGFTDQPSANRYWRGIQRQQQGMLRQLQPQTQNSHYCAPRDQPPHAVAASAVVSLLPPGRLCGGWRAASAEAMAASSPALAPSVDLSRLLESPSPGGSTPQQQKPVSSRIGVLATTDKTNSGSSGCGFGFAPPDASDMPTPMGVSRELSFMPCSMAKSAATAATAAPATLLPGEGSTCTGHFSSISPQSATPVLITSVAAGQAMSKPGLRSERQGWQDPGALGQLQQQYTSPYPVKTGATCSLEQGMCAQPHDASPQAPLLGPEQQPASMLLPTADNAGLLLSPHALINDEMSWASWASEADLISRRLAPLAGGGGQLPVVARRGVSTSPAVSAAASSTLSNGSPLPPALSLPSCEVQHSARNGETGPGERGPSHSSACRELSLLQAAVLSGSQPGSDDEPDGDRKLSSPISTASSPSSLDSSLWHHHILSGAHGAGTLAGEAASPTSFCACMAWAGSTVEWQVVRNPVFEDDEDAGGSSALTATPLLVPGTRCSLAGIAARAGTASPMHAHSRSAAGGPPVTPPHKQAGGGAEAVDGVAAHSKQDSSPQQQGVGHFGRLLGSDHCSPSLCELQRRLGLAAADVDDVGASTAKLGKLQRGWTAVAQQDEARQWGATAKSISHKVWHATAGILTDPEAQLSTSQSAMSGPPASAGMDATLRGLLADLELAHMWLTGMLEAAVALVAVGAPDSDEYRATRSPPAATLGLLTPVSRPAATTGGGEACTASVISAAPDQIAAADAVGRAIPQLLKLVQENSGLARANEQLRGELGRTQAAQLEVQACTKLLQAMLEERGHEVARLSKAHLWHTVQLESQLTCCQEHILQLECAQSQFTLQAQQQAQQLEEANAQVAALSADMAGLHARVQEYASECHTQQQHAVVLERELAAMSVAVQQEADAVQVADAAAAAVAADTQEQHSNWLQLLPPLMAPTADDMANTKLGISCAQLWQPPAECCSPMLFPHTTGASTASDGDAAHHGDSASSRSAHQQQHPFWNSQEQRLLIQQMSNLQWQLVQAQEHVEQLQDELEAARVAMSELVAERSEARAEVARMEATANQFSKTVAAAQAAEVQARESEQHAQHATGLCEAQLLAVLSQLEINQQQFNMREQGLQQLVVQLQGERETLKQGSQQELMSLQQQLEQLKCTCQAIKLESGQEVEGLRQQLAQAQAQVRQVAWEQAHQWQQQDDAMEQEKQQLQEERCRSAALEVEVQTATRRLQDFKKQLQAVSTAAHAEVVNMACWSTPTSAVQHNVAAAATAAQYPAAGHADSLPGPEHDLDELHSSLDMAVTGGVFDAPGRLTTCMLPAYADAMQGQEQLDLASGGLLVAMSSTQHVIGSSACQHLAEPVLQLRYALKTLAQTTMELVKIITGGATLGNLPAMDIGAPTMHSAGSTTGISCSLKEHVWIVENLHEMTPAVQQMARQLAACLPYLTTSELRVQLTDLKQQLDQERAQQFEEQLETRVHLASLQRVAQQLAAKVTEYEAIIPKLH</sequence>
<dbReference type="InParanoid" id="A0A2K3CTX7"/>
<feature type="region of interest" description="Disordered" evidence="2">
    <location>
        <begin position="254"/>
        <end position="274"/>
    </location>
</feature>
<dbReference type="PaxDb" id="3055-EDO97457"/>
<feature type="coiled-coil region" evidence="1">
    <location>
        <begin position="1293"/>
        <end position="1398"/>
    </location>
</feature>
<feature type="compositionally biased region" description="Polar residues" evidence="2">
    <location>
        <begin position="261"/>
        <end position="272"/>
    </location>
</feature>
<protein>
    <submittedName>
        <fullName evidence="3">Uncharacterized protein</fullName>
    </submittedName>
</protein>
<dbReference type="OrthoDB" id="553346at2759"/>
<feature type="compositionally biased region" description="Low complexity" evidence="2">
    <location>
        <begin position="1147"/>
        <end position="1158"/>
    </location>
</feature>
<name>A0A2K3CTX7_CHLRE</name>
<dbReference type="KEGG" id="cre:CHLRE_16g666576v5"/>
<feature type="region of interest" description="Disordered" evidence="2">
    <location>
        <begin position="1133"/>
        <end position="1160"/>
    </location>
</feature>
<feature type="coiled-coil region" evidence="1">
    <location>
        <begin position="1601"/>
        <end position="1653"/>
    </location>
</feature>
<feature type="compositionally biased region" description="Low complexity" evidence="2">
    <location>
        <begin position="574"/>
        <end position="585"/>
    </location>
</feature>
<evidence type="ECO:0000256" key="1">
    <source>
        <dbReference type="SAM" id="Coils"/>
    </source>
</evidence>